<evidence type="ECO:0000313" key="5">
    <source>
        <dbReference type="Proteomes" id="UP000255264"/>
    </source>
</evidence>
<dbReference type="AlphaFoldDB" id="A0A377IVS1"/>
<dbReference type="InterPro" id="IPR001155">
    <property type="entry name" value="OxRdtase_FMN_N"/>
</dbReference>
<dbReference type="Gene3D" id="3.20.20.70">
    <property type="entry name" value="Aldolase class I"/>
    <property type="match status" value="1"/>
</dbReference>
<reference evidence="4 5" key="1">
    <citation type="submission" date="2018-06" db="EMBL/GenBank/DDBJ databases">
        <authorList>
            <consortium name="Pathogen Informatics"/>
            <person name="Doyle S."/>
        </authorList>
    </citation>
    <scope>NUCLEOTIDE SEQUENCE [LARGE SCALE GENOMIC DNA]</scope>
    <source>
        <strain evidence="4 5">NCTC13335</strain>
    </source>
</reference>
<dbReference type="SUPFAM" id="SSF51395">
    <property type="entry name" value="FMN-linked oxidoreductases"/>
    <property type="match status" value="1"/>
</dbReference>
<evidence type="ECO:0000259" key="3">
    <source>
        <dbReference type="Pfam" id="PF00724"/>
    </source>
</evidence>
<dbReference type="InterPro" id="IPR051799">
    <property type="entry name" value="NADH_flavin_oxidoreductase"/>
</dbReference>
<dbReference type="PANTHER" id="PTHR43656:SF2">
    <property type="entry name" value="BINDING OXIDOREDUCTASE, PUTATIVE (AFU_ORTHOLOGUE AFUA_2G08260)-RELATED"/>
    <property type="match status" value="1"/>
</dbReference>
<gene>
    <name evidence="4" type="ORF">NCTC13335_00196</name>
</gene>
<dbReference type="GO" id="GO:0016491">
    <property type="term" value="F:oxidoreductase activity"/>
    <property type="evidence" value="ECO:0007669"/>
    <property type="project" value="UniProtKB-KW"/>
</dbReference>
<accession>A0A377IVS1</accession>
<feature type="domain" description="NADH:flavin oxidoreductase/NADH oxidase N-terminal" evidence="3">
    <location>
        <begin position="2"/>
        <end position="335"/>
    </location>
</feature>
<keyword evidence="1" id="KW-0285">Flavoprotein</keyword>
<sequence>MLFTPFTFQNGKGTKNRIFKSAMEEQLAQNNQPSEKLVRLYDTWAKGGAGVLVTGNVMVSESGKGSINDVVISDGRSLEMLKKWAKAGTQNDTLLIMQINHAGKQSPAVVNKTPLAPSAVPFVGMDGFINPPRELTADEINGLIQQFVQTAKIAEQAGFSGVQIHATHGYLISQFLSPHHNRRQDQWGGSLENRMRFLLETYTAIRAAVGKDFLVGVKLNSADFQKGGFDESESVQVVQKLSEMGIDFIEVSGGNYESPQMLAAKDSTRKREAFFIDYAEKARAISQVPLIITGGFRSQSAMEDALSSGHLDLVGVARPFALVPDLANKMQNGTYQTVQTDRIKTGVAFVDKKAGAMLEMNWYMTQMDLIGQGKQPNPKLSAWKVLLKTLWENGKASLSTGRA</sequence>
<dbReference type="GO" id="GO:0010181">
    <property type="term" value="F:FMN binding"/>
    <property type="evidence" value="ECO:0007669"/>
    <property type="project" value="InterPro"/>
</dbReference>
<keyword evidence="2 4" id="KW-0560">Oxidoreductase</keyword>
<evidence type="ECO:0000256" key="2">
    <source>
        <dbReference type="ARBA" id="ARBA00023002"/>
    </source>
</evidence>
<dbReference type="EMBL" id="UGHS01000001">
    <property type="protein sequence ID" value="STO92374.1"/>
    <property type="molecule type" value="Genomic_DNA"/>
</dbReference>
<dbReference type="RefSeq" id="WP_115002533.1">
    <property type="nucleotide sequence ID" value="NZ_UGHS01000001.1"/>
</dbReference>
<dbReference type="EC" id="1.-.-.-" evidence="4"/>
<proteinExistence type="predicted"/>
<dbReference type="PANTHER" id="PTHR43656">
    <property type="entry name" value="BINDING OXIDOREDUCTASE, PUTATIVE (AFU_ORTHOLOGUE AFUA_2G08260)-RELATED"/>
    <property type="match status" value="1"/>
</dbReference>
<evidence type="ECO:0000313" key="4">
    <source>
        <dbReference type="EMBL" id="STO92374.1"/>
    </source>
</evidence>
<keyword evidence="5" id="KW-1185">Reference proteome</keyword>
<organism evidence="4 5">
    <name type="scientific">Haemophilus pittmaniae</name>
    <dbReference type="NCBI Taxonomy" id="249188"/>
    <lineage>
        <taxon>Bacteria</taxon>
        <taxon>Pseudomonadati</taxon>
        <taxon>Pseudomonadota</taxon>
        <taxon>Gammaproteobacteria</taxon>
        <taxon>Pasteurellales</taxon>
        <taxon>Pasteurellaceae</taxon>
        <taxon>Haemophilus</taxon>
    </lineage>
</organism>
<evidence type="ECO:0000256" key="1">
    <source>
        <dbReference type="ARBA" id="ARBA00022630"/>
    </source>
</evidence>
<dbReference type="Proteomes" id="UP000255264">
    <property type="component" value="Unassembled WGS sequence"/>
</dbReference>
<protein>
    <submittedName>
        <fullName evidence="4">NADH oxidase</fullName>
        <ecNumber evidence="4">1.-.-.-</ecNumber>
    </submittedName>
</protein>
<name>A0A377IVS1_9PAST</name>
<dbReference type="OrthoDB" id="8523426at2"/>
<dbReference type="InterPro" id="IPR013785">
    <property type="entry name" value="Aldolase_TIM"/>
</dbReference>
<dbReference type="CDD" id="cd04733">
    <property type="entry name" value="OYE_like_2_FMN"/>
    <property type="match status" value="1"/>
</dbReference>
<dbReference type="Pfam" id="PF00724">
    <property type="entry name" value="Oxidored_FMN"/>
    <property type="match status" value="1"/>
</dbReference>